<evidence type="ECO:0000313" key="1">
    <source>
        <dbReference type="EMBL" id="SHI72035.1"/>
    </source>
</evidence>
<evidence type="ECO:0000313" key="2">
    <source>
        <dbReference type="Proteomes" id="UP000184080"/>
    </source>
</evidence>
<protein>
    <submittedName>
        <fullName evidence="1">Uncharacterized protein</fullName>
    </submittedName>
</protein>
<dbReference type="RefSeq" id="WP_073004993.1">
    <property type="nucleotide sequence ID" value="NZ_FQZO01000001.1"/>
</dbReference>
<sequence>MTLCEQLKEAYLNEITEIINLWKENSVRLREEGSIDESILESIKVNVGDIFYKMFNISYNNSCRNIESEEAELNKLSKAYLAFFNKIPAPWKEKMAKDKEFNMMEEYYKEQIKLEAAEKIKNLFIEYYDKFYKEA</sequence>
<dbReference type="EMBL" id="FQZO01000001">
    <property type="protein sequence ID" value="SHI72035.1"/>
    <property type="molecule type" value="Genomic_DNA"/>
</dbReference>
<dbReference type="Proteomes" id="UP000184080">
    <property type="component" value="Unassembled WGS sequence"/>
</dbReference>
<name>A0A1M6DFS3_9CLOT</name>
<gene>
    <name evidence="1" type="ORF">SAMN05444401_1454</name>
</gene>
<proteinExistence type="predicted"/>
<organism evidence="1 2">
    <name type="scientific">Clostridium amylolyticum</name>
    <dbReference type="NCBI Taxonomy" id="1121298"/>
    <lineage>
        <taxon>Bacteria</taxon>
        <taxon>Bacillati</taxon>
        <taxon>Bacillota</taxon>
        <taxon>Clostridia</taxon>
        <taxon>Eubacteriales</taxon>
        <taxon>Clostridiaceae</taxon>
        <taxon>Clostridium</taxon>
    </lineage>
</organism>
<dbReference type="OrthoDB" id="1707390at2"/>
<reference evidence="1 2" key="1">
    <citation type="submission" date="2016-11" db="EMBL/GenBank/DDBJ databases">
        <authorList>
            <person name="Jaros S."/>
            <person name="Januszkiewicz K."/>
            <person name="Wedrychowicz H."/>
        </authorList>
    </citation>
    <scope>NUCLEOTIDE SEQUENCE [LARGE SCALE GENOMIC DNA]</scope>
    <source>
        <strain evidence="1 2">DSM 21864</strain>
    </source>
</reference>
<dbReference type="AlphaFoldDB" id="A0A1M6DFS3"/>
<keyword evidence="2" id="KW-1185">Reference proteome</keyword>
<accession>A0A1M6DFS3</accession>
<dbReference type="STRING" id="1121298.SAMN05444401_1454"/>